<proteinExistence type="predicted"/>
<dbReference type="Proteomes" id="UP001634393">
    <property type="component" value="Unassembled WGS sequence"/>
</dbReference>
<evidence type="ECO:0000256" key="1">
    <source>
        <dbReference type="SAM" id="Phobius"/>
    </source>
</evidence>
<organism evidence="2 3">
    <name type="scientific">Penstemon smallii</name>
    <dbReference type="NCBI Taxonomy" id="265156"/>
    <lineage>
        <taxon>Eukaryota</taxon>
        <taxon>Viridiplantae</taxon>
        <taxon>Streptophyta</taxon>
        <taxon>Embryophyta</taxon>
        <taxon>Tracheophyta</taxon>
        <taxon>Spermatophyta</taxon>
        <taxon>Magnoliopsida</taxon>
        <taxon>eudicotyledons</taxon>
        <taxon>Gunneridae</taxon>
        <taxon>Pentapetalae</taxon>
        <taxon>asterids</taxon>
        <taxon>lamiids</taxon>
        <taxon>Lamiales</taxon>
        <taxon>Plantaginaceae</taxon>
        <taxon>Cheloneae</taxon>
        <taxon>Penstemon</taxon>
    </lineage>
</organism>
<dbReference type="PANTHER" id="PTHR38225:SF4">
    <property type="entry name" value="PROTEIN, PUTATIVE-RELATED"/>
    <property type="match status" value="1"/>
</dbReference>
<dbReference type="AlphaFoldDB" id="A0ABD3RK08"/>
<evidence type="ECO:0000313" key="3">
    <source>
        <dbReference type="Proteomes" id="UP001634393"/>
    </source>
</evidence>
<sequence length="134" mass="15919">MASSPNYYNLIFTAILPCKKESRLIFHHQSFRVRAQSYKDQEGRSRNDNNIVDAKLRILRERIEEVRNKERLERCCVAKSGWNFEPLYDLKRKRDEEMVLQFYQIVGNIFGTFGLTILTCTFCLFIFSLLININ</sequence>
<accession>A0ABD3RK08</accession>
<protein>
    <submittedName>
        <fullName evidence="2">Uncharacterized protein</fullName>
    </submittedName>
</protein>
<keyword evidence="1" id="KW-1133">Transmembrane helix</keyword>
<keyword evidence="1" id="KW-0812">Transmembrane</keyword>
<reference evidence="2 3" key="1">
    <citation type="submission" date="2024-12" db="EMBL/GenBank/DDBJ databases">
        <title>The unique morphological basis and parallel evolutionary history of personate flowers in Penstemon.</title>
        <authorList>
            <person name="Depatie T.H."/>
            <person name="Wessinger C.A."/>
        </authorList>
    </citation>
    <scope>NUCLEOTIDE SEQUENCE [LARGE SCALE GENOMIC DNA]</scope>
    <source>
        <strain evidence="2">WTNN_2</strain>
        <tissue evidence="2">Leaf</tissue>
    </source>
</reference>
<feature type="transmembrane region" description="Helical" evidence="1">
    <location>
        <begin position="102"/>
        <end position="131"/>
    </location>
</feature>
<name>A0ABD3RK08_9LAMI</name>
<dbReference type="EMBL" id="JBJXBP010000008">
    <property type="protein sequence ID" value="KAL3813288.1"/>
    <property type="molecule type" value="Genomic_DNA"/>
</dbReference>
<keyword evidence="3" id="KW-1185">Reference proteome</keyword>
<gene>
    <name evidence="2" type="ORF">ACJIZ3_014556</name>
</gene>
<comment type="caution">
    <text evidence="2">The sequence shown here is derived from an EMBL/GenBank/DDBJ whole genome shotgun (WGS) entry which is preliminary data.</text>
</comment>
<keyword evidence="1" id="KW-0472">Membrane</keyword>
<evidence type="ECO:0000313" key="2">
    <source>
        <dbReference type="EMBL" id="KAL3813288.1"/>
    </source>
</evidence>
<dbReference type="PANTHER" id="PTHR38225">
    <property type="entry name" value="PROTEIN, PUTATIVE-RELATED"/>
    <property type="match status" value="1"/>
</dbReference>